<feature type="domain" description="Cyclic nucleotide-binding" evidence="1">
    <location>
        <begin position="52"/>
        <end position="142"/>
    </location>
</feature>
<dbReference type="InterPro" id="IPR013976">
    <property type="entry name" value="HDOD"/>
</dbReference>
<dbReference type="STRING" id="1760988.SAMN02949497_2550"/>
<dbReference type="PANTHER" id="PTHR33525:SF6">
    <property type="entry name" value="HDOD DOMAIN-CONTAINING PROTEIN"/>
    <property type="match status" value="1"/>
</dbReference>
<evidence type="ECO:0000259" key="2">
    <source>
        <dbReference type="PROSITE" id="PS51833"/>
    </source>
</evidence>
<evidence type="ECO:0000313" key="3">
    <source>
        <dbReference type="EMBL" id="SMF95199.1"/>
    </source>
</evidence>
<dbReference type="Pfam" id="PF08668">
    <property type="entry name" value="HDOD"/>
    <property type="match status" value="1"/>
</dbReference>
<proteinExistence type="predicted"/>
<dbReference type="PANTHER" id="PTHR33525">
    <property type="match status" value="1"/>
</dbReference>
<dbReference type="EMBL" id="FXAM01000001">
    <property type="protein sequence ID" value="SMF95199.1"/>
    <property type="molecule type" value="Genomic_DNA"/>
</dbReference>
<dbReference type="InterPro" id="IPR014710">
    <property type="entry name" value="RmlC-like_jellyroll"/>
</dbReference>
<keyword evidence="4" id="KW-1185">Reference proteome</keyword>
<feature type="domain" description="HDOD" evidence="2">
    <location>
        <begin position="187"/>
        <end position="374"/>
    </location>
</feature>
<dbReference type="OrthoDB" id="598113at2"/>
<protein>
    <submittedName>
        <fullName evidence="3">HD-like signal output (HDOD) domain, no enzymatic activity</fullName>
    </submittedName>
</protein>
<dbReference type="InterPro" id="IPR000595">
    <property type="entry name" value="cNMP-bd_dom"/>
</dbReference>
<evidence type="ECO:0000259" key="1">
    <source>
        <dbReference type="PROSITE" id="PS50042"/>
    </source>
</evidence>
<gene>
    <name evidence="3" type="ORF">SAMN02949497_2550</name>
</gene>
<dbReference type="SUPFAM" id="SSF109604">
    <property type="entry name" value="HD-domain/PDEase-like"/>
    <property type="match status" value="1"/>
</dbReference>
<dbReference type="PROSITE" id="PS50042">
    <property type="entry name" value="CNMP_BINDING_3"/>
    <property type="match status" value="1"/>
</dbReference>
<sequence length="447" mass="48705">MRLISRIKSRWSESLLSWSESVGLGAEESARTGKPGSESMPITLPMLRRLFPIRHLAEDELAAFQAGREAEFYESGRVLCRIGDPDRALWYLLEGRVRVTPKTGSAYELGTDDVKANFPLCANREEGVTATALTPVWMLRVSPSLMAHSALRKPREWGGDPKLPAGLRGNPLLRALRDIYPRRHLSLPVQPQVLACLQAAVGRQAEAPEIAAIALTDPAIATKLVAIANSPLFFAADGAFLNGQAAVERLGPKAIRVLLAALYRPEPEGGADPLLVRLRQRWWRDSLYRSALCWELAAQCPGTDPDRAGLAGLLSAVGGGVCLDLVAQVSRELWQEDDITLVSHWVGGTLGAFLLERWNFPKEWTVLPLRASEWTRPQRDGTLAPTDLVALAHWLAASESGADWELPSIDALPAYAKFRAVASGKSLSAVQGQARRRAEAALGMLGL</sequence>
<dbReference type="Gene3D" id="2.60.120.10">
    <property type="entry name" value="Jelly Rolls"/>
    <property type="match status" value="1"/>
</dbReference>
<dbReference type="RefSeq" id="WP_085213224.1">
    <property type="nucleotide sequence ID" value="NZ_FXAM01000001.1"/>
</dbReference>
<dbReference type="InterPro" id="IPR052340">
    <property type="entry name" value="RNase_Y/CdgJ"/>
</dbReference>
<name>A0A1Y6CX04_9GAMM</name>
<dbReference type="AlphaFoldDB" id="A0A1Y6CX04"/>
<organism evidence="3 4">
    <name type="scientific">Methylomagnum ishizawai</name>
    <dbReference type="NCBI Taxonomy" id="1760988"/>
    <lineage>
        <taxon>Bacteria</taxon>
        <taxon>Pseudomonadati</taxon>
        <taxon>Pseudomonadota</taxon>
        <taxon>Gammaproteobacteria</taxon>
        <taxon>Methylococcales</taxon>
        <taxon>Methylococcaceae</taxon>
        <taxon>Methylomagnum</taxon>
    </lineage>
</organism>
<dbReference type="InterPro" id="IPR018490">
    <property type="entry name" value="cNMP-bd_dom_sf"/>
</dbReference>
<accession>A0A1Y6CX04</accession>
<evidence type="ECO:0000313" key="4">
    <source>
        <dbReference type="Proteomes" id="UP000192923"/>
    </source>
</evidence>
<reference evidence="3 4" key="1">
    <citation type="submission" date="2016-12" db="EMBL/GenBank/DDBJ databases">
        <authorList>
            <person name="Song W.-J."/>
            <person name="Kurnit D.M."/>
        </authorList>
    </citation>
    <scope>NUCLEOTIDE SEQUENCE [LARGE SCALE GENOMIC DNA]</scope>
    <source>
        <strain evidence="3 4">175</strain>
    </source>
</reference>
<dbReference type="SUPFAM" id="SSF51206">
    <property type="entry name" value="cAMP-binding domain-like"/>
    <property type="match status" value="1"/>
</dbReference>
<dbReference type="PROSITE" id="PS51833">
    <property type="entry name" value="HDOD"/>
    <property type="match status" value="1"/>
</dbReference>
<dbReference type="Gene3D" id="1.10.3210.10">
    <property type="entry name" value="Hypothetical protein af1432"/>
    <property type="match status" value="1"/>
</dbReference>
<dbReference type="Proteomes" id="UP000192923">
    <property type="component" value="Unassembled WGS sequence"/>
</dbReference>